<dbReference type="SUPFAM" id="SSF53098">
    <property type="entry name" value="Ribonuclease H-like"/>
    <property type="match status" value="1"/>
</dbReference>
<dbReference type="Gene3D" id="3.30.420.10">
    <property type="entry name" value="Ribonuclease H-like superfamily/Ribonuclease H"/>
    <property type="match status" value="1"/>
</dbReference>
<dbReference type="GO" id="GO:0003676">
    <property type="term" value="F:nucleic acid binding"/>
    <property type="evidence" value="ECO:0007669"/>
    <property type="project" value="InterPro"/>
</dbReference>
<protein>
    <submittedName>
        <fullName evidence="3">RNase H domain-containing protein</fullName>
    </submittedName>
</protein>
<evidence type="ECO:0000259" key="2">
    <source>
        <dbReference type="Pfam" id="PF13456"/>
    </source>
</evidence>
<proteinExistence type="predicted"/>
<dbReference type="EnsemblMetazoa" id="CJA38754b.1">
    <property type="protein sequence ID" value="CJA38754b.1"/>
    <property type="gene ID" value="WBGene00214601"/>
</dbReference>
<dbReference type="InterPro" id="IPR012337">
    <property type="entry name" value="RNaseH-like_sf"/>
</dbReference>
<feature type="domain" description="RNase H type-1" evidence="2">
    <location>
        <begin position="276"/>
        <end position="356"/>
    </location>
</feature>
<dbReference type="PANTHER" id="PTHR33435">
    <property type="entry name" value="PROTEIN CBG21870-RELATED"/>
    <property type="match status" value="1"/>
</dbReference>
<keyword evidence="4" id="KW-1185">Reference proteome</keyword>
<reference evidence="4" key="1">
    <citation type="submission" date="2010-08" db="EMBL/GenBank/DDBJ databases">
        <authorList>
            <consortium name="Caenorhabditis japonica Sequencing Consortium"/>
            <person name="Wilson R.K."/>
        </authorList>
    </citation>
    <scope>NUCLEOTIDE SEQUENCE [LARGE SCALE GENOMIC DNA]</scope>
    <source>
        <strain evidence="4">DF5081</strain>
    </source>
</reference>
<accession>A0A8R1ENW0</accession>
<evidence type="ECO:0000256" key="1">
    <source>
        <dbReference type="SAM" id="MobiDB-lite"/>
    </source>
</evidence>
<dbReference type="InterPro" id="IPR036397">
    <property type="entry name" value="RNaseH_sf"/>
</dbReference>
<dbReference type="GO" id="GO:0004523">
    <property type="term" value="F:RNA-DNA hybrid ribonuclease activity"/>
    <property type="evidence" value="ECO:0007669"/>
    <property type="project" value="InterPro"/>
</dbReference>
<organism evidence="3 4">
    <name type="scientific">Caenorhabditis japonica</name>
    <dbReference type="NCBI Taxonomy" id="281687"/>
    <lineage>
        <taxon>Eukaryota</taxon>
        <taxon>Metazoa</taxon>
        <taxon>Ecdysozoa</taxon>
        <taxon>Nematoda</taxon>
        <taxon>Chromadorea</taxon>
        <taxon>Rhabditida</taxon>
        <taxon>Rhabditina</taxon>
        <taxon>Rhabditomorpha</taxon>
        <taxon>Rhabditoidea</taxon>
        <taxon>Rhabditidae</taxon>
        <taxon>Peloderinae</taxon>
        <taxon>Caenorhabditis</taxon>
    </lineage>
</organism>
<name>A0A8R1ENW0_CAEJA</name>
<reference evidence="3" key="2">
    <citation type="submission" date="2022-06" db="UniProtKB">
        <authorList>
            <consortium name="EnsemblMetazoa"/>
        </authorList>
    </citation>
    <scope>IDENTIFICATION</scope>
    <source>
        <strain evidence="3">DF5081</strain>
    </source>
</reference>
<feature type="region of interest" description="Disordered" evidence="1">
    <location>
        <begin position="176"/>
        <end position="195"/>
    </location>
</feature>
<dbReference type="AlphaFoldDB" id="A0A8R1ENW0"/>
<dbReference type="InterPro" id="IPR002156">
    <property type="entry name" value="RNaseH_domain"/>
</dbReference>
<sequence>MDGEEYSPELMDTFAEKILEKLKPAIKMFAKRREEEKPPTLSQKGLQMQADLNTKLINMLESAMETGDLPGTIKKASELLKERNKELKLLDTDPEALKLVSKMRAVAEAAGTSSDTLDSKLLAIAQIVKEEKPREKRLPPTRSNRWFPGAGSIYRPSGVRSNNFYGYERVGDRDFGSDTRRFKRQAESREDEPERLHAKMPVRSEEVNKLQQSGVVVECRTPRVVSPLQVAVNEHSISRQREMAITVVEHQSMGETQRQQIPLSPALGDDKFKNESSAKRELRAIEMAVKKIKSWKTGSILIHSDSQAAVIILRKGSMKRELQEIAERVWSDLRNIGPAQFKWIPRAENTEADEASRDFDYDDWSVHDWVFRFAEPGSAGADVFEWVAEAKELGLAWWVPPPKAVPKLMEVAKREKLKGVLGVPMWYAHPSYQALVDRHGQFISNMVDWKVFKVNTKMIVP</sequence>
<dbReference type="Proteomes" id="UP000005237">
    <property type="component" value="Unassembled WGS sequence"/>
</dbReference>
<dbReference type="Pfam" id="PF13456">
    <property type="entry name" value="RVT_3"/>
    <property type="match status" value="1"/>
</dbReference>
<evidence type="ECO:0000313" key="4">
    <source>
        <dbReference type="Proteomes" id="UP000005237"/>
    </source>
</evidence>
<dbReference type="PANTHER" id="PTHR33435:SF3">
    <property type="entry name" value="PROTEIN CBG21870"/>
    <property type="match status" value="1"/>
</dbReference>
<evidence type="ECO:0000313" key="3">
    <source>
        <dbReference type="EnsemblMetazoa" id="CJA38754b.1"/>
    </source>
</evidence>